<dbReference type="PANTHER" id="PTHR33116:SF86">
    <property type="entry name" value="REVERSE TRANSCRIPTASE DOMAIN-CONTAINING PROTEIN"/>
    <property type="match status" value="1"/>
</dbReference>
<feature type="compositionally biased region" description="Acidic residues" evidence="1">
    <location>
        <begin position="245"/>
        <end position="262"/>
    </location>
</feature>
<name>B8AUJ8_ORYSI</name>
<evidence type="ECO:0000256" key="1">
    <source>
        <dbReference type="SAM" id="MobiDB-lite"/>
    </source>
</evidence>
<dbReference type="Gramene" id="BGIOSGA015797-TA">
    <property type="protein sequence ID" value="BGIOSGA015797-PA"/>
    <property type="gene ID" value="BGIOSGA015797"/>
</dbReference>
<dbReference type="EMBL" id="CM000129">
    <property type="protein sequence ID" value="EEC76673.1"/>
    <property type="molecule type" value="Genomic_DNA"/>
</dbReference>
<evidence type="ECO:0000313" key="2">
    <source>
        <dbReference type="EMBL" id="EEC76673.1"/>
    </source>
</evidence>
<gene>
    <name evidence="2" type="ORF">OsI_14649</name>
</gene>
<evidence type="ECO:0000313" key="3">
    <source>
        <dbReference type="Proteomes" id="UP000007015"/>
    </source>
</evidence>
<proteinExistence type="predicted"/>
<keyword evidence="3" id="KW-1185">Reference proteome</keyword>
<evidence type="ECO:0008006" key="4">
    <source>
        <dbReference type="Google" id="ProtNLM"/>
    </source>
</evidence>
<dbReference type="STRING" id="39946.B8AUJ8"/>
<dbReference type="PANTHER" id="PTHR33116">
    <property type="entry name" value="REVERSE TRANSCRIPTASE ZINC-BINDING DOMAIN-CONTAINING PROTEIN-RELATED-RELATED"/>
    <property type="match status" value="1"/>
</dbReference>
<reference evidence="2 3" key="1">
    <citation type="journal article" date="2005" name="PLoS Biol.">
        <title>The genomes of Oryza sativa: a history of duplications.</title>
        <authorList>
            <person name="Yu J."/>
            <person name="Wang J."/>
            <person name="Lin W."/>
            <person name="Li S."/>
            <person name="Li H."/>
            <person name="Zhou J."/>
            <person name="Ni P."/>
            <person name="Dong W."/>
            <person name="Hu S."/>
            <person name="Zeng C."/>
            <person name="Zhang J."/>
            <person name="Zhang Y."/>
            <person name="Li R."/>
            <person name="Xu Z."/>
            <person name="Li S."/>
            <person name="Li X."/>
            <person name="Zheng H."/>
            <person name="Cong L."/>
            <person name="Lin L."/>
            <person name="Yin J."/>
            <person name="Geng J."/>
            <person name="Li G."/>
            <person name="Shi J."/>
            <person name="Liu J."/>
            <person name="Lv H."/>
            <person name="Li J."/>
            <person name="Wang J."/>
            <person name="Deng Y."/>
            <person name="Ran L."/>
            <person name="Shi X."/>
            <person name="Wang X."/>
            <person name="Wu Q."/>
            <person name="Li C."/>
            <person name="Ren X."/>
            <person name="Wang J."/>
            <person name="Wang X."/>
            <person name="Li D."/>
            <person name="Liu D."/>
            <person name="Zhang X."/>
            <person name="Ji Z."/>
            <person name="Zhao W."/>
            <person name="Sun Y."/>
            <person name="Zhang Z."/>
            <person name="Bao J."/>
            <person name="Han Y."/>
            <person name="Dong L."/>
            <person name="Ji J."/>
            <person name="Chen P."/>
            <person name="Wu S."/>
            <person name="Liu J."/>
            <person name="Xiao Y."/>
            <person name="Bu D."/>
            <person name="Tan J."/>
            <person name="Yang L."/>
            <person name="Ye C."/>
            <person name="Zhang J."/>
            <person name="Xu J."/>
            <person name="Zhou Y."/>
            <person name="Yu Y."/>
            <person name="Zhang B."/>
            <person name="Zhuang S."/>
            <person name="Wei H."/>
            <person name="Liu B."/>
            <person name="Lei M."/>
            <person name="Yu H."/>
            <person name="Li Y."/>
            <person name="Xu H."/>
            <person name="Wei S."/>
            <person name="He X."/>
            <person name="Fang L."/>
            <person name="Zhang Z."/>
            <person name="Zhang Y."/>
            <person name="Huang X."/>
            <person name="Su Z."/>
            <person name="Tong W."/>
            <person name="Li J."/>
            <person name="Tong Z."/>
            <person name="Li S."/>
            <person name="Ye J."/>
            <person name="Wang L."/>
            <person name="Fang L."/>
            <person name="Lei T."/>
            <person name="Chen C."/>
            <person name="Chen H."/>
            <person name="Xu Z."/>
            <person name="Li H."/>
            <person name="Huang H."/>
            <person name="Zhang F."/>
            <person name="Xu H."/>
            <person name="Li N."/>
            <person name="Zhao C."/>
            <person name="Li S."/>
            <person name="Dong L."/>
            <person name="Huang Y."/>
            <person name="Li L."/>
            <person name="Xi Y."/>
            <person name="Qi Q."/>
            <person name="Li W."/>
            <person name="Zhang B."/>
            <person name="Hu W."/>
            <person name="Zhang Y."/>
            <person name="Tian X."/>
            <person name="Jiao Y."/>
            <person name="Liang X."/>
            <person name="Jin J."/>
            <person name="Gao L."/>
            <person name="Zheng W."/>
            <person name="Hao B."/>
            <person name="Liu S."/>
            <person name="Wang W."/>
            <person name="Yuan L."/>
            <person name="Cao M."/>
            <person name="McDermott J."/>
            <person name="Samudrala R."/>
            <person name="Wang J."/>
            <person name="Wong G.K."/>
            <person name="Yang H."/>
        </authorList>
    </citation>
    <scope>NUCLEOTIDE SEQUENCE [LARGE SCALE GENOMIC DNA]</scope>
    <source>
        <strain evidence="3">cv. 93-11</strain>
    </source>
</reference>
<dbReference type="OMA" id="RILLWGE"/>
<organism evidence="2 3">
    <name type="scientific">Oryza sativa subsp. indica</name>
    <name type="common">Rice</name>
    <dbReference type="NCBI Taxonomy" id="39946"/>
    <lineage>
        <taxon>Eukaryota</taxon>
        <taxon>Viridiplantae</taxon>
        <taxon>Streptophyta</taxon>
        <taxon>Embryophyta</taxon>
        <taxon>Tracheophyta</taxon>
        <taxon>Spermatophyta</taxon>
        <taxon>Magnoliopsida</taxon>
        <taxon>Liliopsida</taxon>
        <taxon>Poales</taxon>
        <taxon>Poaceae</taxon>
        <taxon>BOP clade</taxon>
        <taxon>Oryzoideae</taxon>
        <taxon>Oryzeae</taxon>
        <taxon>Oryzinae</taxon>
        <taxon>Oryza</taxon>
        <taxon>Oryza sativa</taxon>
    </lineage>
</organism>
<dbReference type="AlphaFoldDB" id="B8AUJ8"/>
<protein>
    <recommendedName>
        <fullName evidence="4">Retrotransposon protein, putative, unclassified</fullName>
    </recommendedName>
</protein>
<accession>B8AUJ8</accession>
<dbReference type="HOGENOM" id="CLU_961042_0_0_1"/>
<dbReference type="Proteomes" id="UP000007015">
    <property type="component" value="Chromosome 4"/>
</dbReference>
<sequence length="290" mass="32810">MVVKQVLDDFASSTGQLINPSKCSIMFGEASAVGIQKDIRSILQIGDNGFDDKYLGFPTPEGRMKKGNFQSLQEKIWKRILLWGENHLSMGGKEVLIKAVLQAIPVYVMGIFKIPDSVCDELTKAIRNFCFSGNASPGWRGIEYGVELLKKGIIWRVGNGLSIRIWRDPWLPRDSTRRPITKKGNCRLRWVSELLQENGEWDVDKVQNTFWPIDTDSILKIRTAGGRETDFAAWHPDRLGRFSLDDSDEDGELDDDEDGELEDYEASRHRLWMVAATVARAWPSTPPLAP</sequence>
<feature type="region of interest" description="Disordered" evidence="1">
    <location>
        <begin position="243"/>
        <end position="262"/>
    </location>
</feature>